<proteinExistence type="predicted"/>
<evidence type="ECO:0000313" key="1">
    <source>
        <dbReference type="EMBL" id="SAL40692.1"/>
    </source>
</evidence>
<dbReference type="EMBL" id="FCON02000014">
    <property type="protein sequence ID" value="SAL40692.1"/>
    <property type="molecule type" value="Genomic_DNA"/>
</dbReference>
<accession>A0A158H8F8</accession>
<sequence length="353" mass="38239">MVVDIIRDPHVYIEIALSTKQTHRRAGDCEDAHRVRRAARALLFAATICQACTVRADDTARPALQVVGGNIQKRADTVLALMGYSAVPDLSASSLSIRNGSTDNPSLSMTQLGGGFTISKSFPLYLEGAIGGSRYDPTFVVTDGAERRKLPTRWTNVSATGGIGWDFPLTADKELVFRPIFNFSLGQAVSDAQAAQFIINRHTDRDVDVLTHGSMSAFGLGGAVMLDYERVREDYEVDIEWRYSYIHLQSFAGSSAAHGSSDAQTANLYARWRAPTGAIVLHKPLRYVLELSHSTYLGAQAGVLGFNHLTSLGAGLEVDTSGVTKMFSRVRLVARYAFGQNISGTSLGLALSF</sequence>
<dbReference type="AlphaFoldDB" id="A0A158H8F8"/>
<organism evidence="1 2">
    <name type="scientific">Caballeronia choica</name>
    <dbReference type="NCBI Taxonomy" id="326476"/>
    <lineage>
        <taxon>Bacteria</taxon>
        <taxon>Pseudomonadati</taxon>
        <taxon>Pseudomonadota</taxon>
        <taxon>Betaproteobacteria</taxon>
        <taxon>Burkholderiales</taxon>
        <taxon>Burkholderiaceae</taxon>
        <taxon>Caballeronia</taxon>
    </lineage>
</organism>
<evidence type="ECO:0008006" key="3">
    <source>
        <dbReference type="Google" id="ProtNLM"/>
    </source>
</evidence>
<evidence type="ECO:0000313" key="2">
    <source>
        <dbReference type="Proteomes" id="UP000054770"/>
    </source>
</evidence>
<gene>
    <name evidence="1" type="ORF">AWB68_01774</name>
</gene>
<comment type="caution">
    <text evidence="1">The sequence shown here is derived from an EMBL/GenBank/DDBJ whole genome shotgun (WGS) entry which is preliminary data.</text>
</comment>
<keyword evidence="2" id="KW-1185">Reference proteome</keyword>
<name>A0A158H8F8_9BURK</name>
<protein>
    <recommendedName>
        <fullName evidence="3">Autotransporter domain-containing protein</fullName>
    </recommendedName>
</protein>
<dbReference type="Proteomes" id="UP000054770">
    <property type="component" value="Unassembled WGS sequence"/>
</dbReference>
<reference evidence="1" key="1">
    <citation type="submission" date="2016-01" db="EMBL/GenBank/DDBJ databases">
        <authorList>
            <person name="Peeters C."/>
        </authorList>
    </citation>
    <scope>NUCLEOTIDE SEQUENCE [LARGE SCALE GENOMIC DNA]</scope>
    <source>
        <strain evidence="1">LMG 22940</strain>
    </source>
</reference>